<dbReference type="Gene3D" id="2.60.40.4070">
    <property type="match status" value="1"/>
</dbReference>
<sequence length="244" mass="24517">MTTVSSTSSSTSTSTLDTIIANSKKTTTGSTDALGNAISSAAGGQTLGKDAFLQLLVTQLKNQDPLNPQDNSAFVAQLAQFSSLEGIQTLNTSVNNISSSFQSSQALQASSMVGRSVIAPATQAVVDTSKTFTGTAVVPSSVSDVTLKITDSSGTVVRTIDMGSQAAGNAAFTWDGKNDAGTLLSSGTYTFNASAPISGTTTALTTNLPATVSSVTLGQNGGEMMLNLAGVGSVALSKVQTIGL</sequence>
<comment type="function">
    <text evidence="4 5">Required for flagellar hook formation. May act as a scaffolding protein.</text>
</comment>
<name>A0A0C2EUD2_9PSED</name>
<protein>
    <recommendedName>
        <fullName evidence="2 5">Basal-body rod modification protein FlgD</fullName>
    </recommendedName>
</protein>
<evidence type="ECO:0000256" key="1">
    <source>
        <dbReference type="ARBA" id="ARBA00010577"/>
    </source>
</evidence>
<dbReference type="GO" id="GO:0044781">
    <property type="term" value="P:bacterial-type flagellum organization"/>
    <property type="evidence" value="ECO:0007669"/>
    <property type="project" value="UniProtKB-UniRule"/>
</dbReference>
<keyword evidence="9" id="KW-1185">Reference proteome</keyword>
<dbReference type="Gene3D" id="2.30.30.910">
    <property type="match status" value="1"/>
</dbReference>
<dbReference type="Pfam" id="PF03963">
    <property type="entry name" value="FlgD"/>
    <property type="match status" value="1"/>
</dbReference>
<dbReference type="STRING" id="226910.UCMB321_3934"/>
<dbReference type="OrthoDB" id="9785233at2"/>
<comment type="similarity">
    <text evidence="1 5">Belongs to the FlgD family.</text>
</comment>
<comment type="caution">
    <text evidence="8">The sequence shown here is derived from an EMBL/GenBank/DDBJ whole genome shotgun (WGS) entry which is preliminary data.</text>
</comment>
<reference evidence="8 9" key="1">
    <citation type="submission" date="2015-01" db="EMBL/GenBank/DDBJ databases">
        <title>Complete genome of Pseudomonas batumici UCM B-321 producer of the batumin antibiotic with strong antistaphilococcal and potential anticancer activity.</title>
        <authorList>
            <person name="Klochko V.V."/>
            <person name="Zelena L.B."/>
            <person name="Elena K.A."/>
            <person name="Reva O.N."/>
        </authorList>
    </citation>
    <scope>NUCLEOTIDE SEQUENCE [LARGE SCALE GENOMIC DNA]</scope>
    <source>
        <strain evidence="8 9">UCM B-321</strain>
    </source>
</reference>
<evidence type="ECO:0000313" key="9">
    <source>
        <dbReference type="Proteomes" id="UP000031535"/>
    </source>
</evidence>
<dbReference type="Pfam" id="PF13860">
    <property type="entry name" value="FlgD_ig"/>
    <property type="match status" value="1"/>
</dbReference>
<dbReference type="InterPro" id="IPR025965">
    <property type="entry name" value="FlgD/Vpr_Ig-like"/>
</dbReference>
<dbReference type="AlphaFoldDB" id="A0A0C2EUD2"/>
<dbReference type="PATRIC" id="fig|226910.6.peg.3926"/>
<keyword evidence="3 5" id="KW-1005">Bacterial flagellum biogenesis</keyword>
<keyword evidence="8" id="KW-0282">Flagellum</keyword>
<evidence type="ECO:0000256" key="4">
    <source>
        <dbReference type="ARBA" id="ARBA00024746"/>
    </source>
</evidence>
<dbReference type="RefSeq" id="WP_040070102.1">
    <property type="nucleotide sequence ID" value="NZ_JXDG01000054.1"/>
</dbReference>
<dbReference type="Pfam" id="PF13861">
    <property type="entry name" value="FLgD_tudor"/>
    <property type="match status" value="1"/>
</dbReference>
<evidence type="ECO:0000256" key="3">
    <source>
        <dbReference type="ARBA" id="ARBA00022795"/>
    </source>
</evidence>
<keyword evidence="8" id="KW-0969">Cilium</keyword>
<evidence type="ECO:0000259" key="7">
    <source>
        <dbReference type="Pfam" id="PF13861"/>
    </source>
</evidence>
<keyword evidence="8" id="KW-0966">Cell projection</keyword>
<dbReference type="InterPro" id="IPR025963">
    <property type="entry name" value="FLgD_Tudor"/>
</dbReference>
<dbReference type="NCBIfam" id="NF005176">
    <property type="entry name" value="PRK06655.1-1"/>
    <property type="match status" value="1"/>
</dbReference>
<evidence type="ECO:0000313" key="8">
    <source>
        <dbReference type="EMBL" id="KIH82258.1"/>
    </source>
</evidence>
<dbReference type="EMBL" id="JXDG01000054">
    <property type="protein sequence ID" value="KIH82258.1"/>
    <property type="molecule type" value="Genomic_DNA"/>
</dbReference>
<dbReference type="Proteomes" id="UP000031535">
    <property type="component" value="Unassembled WGS sequence"/>
</dbReference>
<organism evidence="8 9">
    <name type="scientific">Pseudomonas batumici</name>
    <dbReference type="NCBI Taxonomy" id="226910"/>
    <lineage>
        <taxon>Bacteria</taxon>
        <taxon>Pseudomonadati</taxon>
        <taxon>Pseudomonadota</taxon>
        <taxon>Gammaproteobacteria</taxon>
        <taxon>Pseudomonadales</taxon>
        <taxon>Pseudomonadaceae</taxon>
        <taxon>Pseudomonas</taxon>
    </lineage>
</organism>
<feature type="domain" description="FlgD/Vpr Ig-like" evidence="6">
    <location>
        <begin position="127"/>
        <end position="195"/>
    </location>
</feature>
<proteinExistence type="inferred from homology"/>
<feature type="domain" description="FlgD Tudor-like" evidence="7">
    <location>
        <begin position="104"/>
        <end position="240"/>
    </location>
</feature>
<dbReference type="InterPro" id="IPR005648">
    <property type="entry name" value="FlgD"/>
</dbReference>
<gene>
    <name evidence="8" type="ORF">UCMB321_3934</name>
</gene>
<evidence type="ECO:0000256" key="5">
    <source>
        <dbReference type="RuleBase" id="RU362076"/>
    </source>
</evidence>
<evidence type="ECO:0000259" key="6">
    <source>
        <dbReference type="Pfam" id="PF13860"/>
    </source>
</evidence>
<accession>A0A0C2EUD2</accession>
<evidence type="ECO:0000256" key="2">
    <source>
        <dbReference type="ARBA" id="ARBA00016013"/>
    </source>
</evidence>